<evidence type="ECO:0000313" key="3">
    <source>
        <dbReference type="Proteomes" id="UP000271974"/>
    </source>
</evidence>
<comment type="caution">
    <text evidence="2">The sequence shown here is derived from an EMBL/GenBank/DDBJ whole genome shotgun (WGS) entry which is preliminary data.</text>
</comment>
<reference evidence="2 3" key="1">
    <citation type="submission" date="2019-01" db="EMBL/GenBank/DDBJ databases">
        <title>A draft genome assembly of the solar-powered sea slug Elysia chlorotica.</title>
        <authorList>
            <person name="Cai H."/>
            <person name="Li Q."/>
            <person name="Fang X."/>
            <person name="Li J."/>
            <person name="Curtis N.E."/>
            <person name="Altenburger A."/>
            <person name="Shibata T."/>
            <person name="Feng M."/>
            <person name="Maeda T."/>
            <person name="Schwartz J.A."/>
            <person name="Shigenobu S."/>
            <person name="Lundholm N."/>
            <person name="Nishiyama T."/>
            <person name="Yang H."/>
            <person name="Hasebe M."/>
            <person name="Li S."/>
            <person name="Pierce S.K."/>
            <person name="Wang J."/>
        </authorList>
    </citation>
    <scope>NUCLEOTIDE SEQUENCE [LARGE SCALE GENOMIC DNA]</scope>
    <source>
        <strain evidence="2">EC2010</strain>
        <tissue evidence="2">Whole organism of an adult</tissue>
    </source>
</reference>
<dbReference type="Proteomes" id="UP000271974">
    <property type="component" value="Unassembled WGS sequence"/>
</dbReference>
<gene>
    <name evidence="2" type="ORF">EGW08_021130</name>
</gene>
<keyword evidence="3" id="KW-1185">Reference proteome</keyword>
<evidence type="ECO:0000256" key="1">
    <source>
        <dbReference type="SAM" id="MobiDB-lite"/>
    </source>
</evidence>
<accession>A0A433SPG8</accession>
<sequence>MKMLGDLNDKVGTDNTNIEHIMGIHSTGEQNENGELFTEFCSFNDLIKQIQGIEEKRILPARYWEKNREVKKSTRKDTKKLLRGADNRGRGCRRSKKYGETLRDHQYSLEEEQTPQLPRQRQEWYMIPGQEEQRTRWVEHFMETLNRQALPDFPPPTELLDNTNPPNRAEIAKAIKSLKSGKAAGPDCIRPDIQTSTDILHPLL</sequence>
<name>A0A433SPG8_ELYCH</name>
<dbReference type="AlphaFoldDB" id="A0A433SPG8"/>
<evidence type="ECO:0000313" key="2">
    <source>
        <dbReference type="EMBL" id="RUS71107.1"/>
    </source>
</evidence>
<proteinExistence type="predicted"/>
<organism evidence="2 3">
    <name type="scientific">Elysia chlorotica</name>
    <name type="common">Eastern emerald elysia</name>
    <name type="synonym">Sea slug</name>
    <dbReference type="NCBI Taxonomy" id="188477"/>
    <lineage>
        <taxon>Eukaryota</taxon>
        <taxon>Metazoa</taxon>
        <taxon>Spiralia</taxon>
        <taxon>Lophotrochozoa</taxon>
        <taxon>Mollusca</taxon>
        <taxon>Gastropoda</taxon>
        <taxon>Heterobranchia</taxon>
        <taxon>Euthyneura</taxon>
        <taxon>Panpulmonata</taxon>
        <taxon>Sacoglossa</taxon>
        <taxon>Placobranchoidea</taxon>
        <taxon>Plakobranchidae</taxon>
        <taxon>Elysia</taxon>
    </lineage>
</organism>
<dbReference type="EMBL" id="RQTK01001272">
    <property type="protein sequence ID" value="RUS71107.1"/>
    <property type="molecule type" value="Genomic_DNA"/>
</dbReference>
<feature type="compositionally biased region" description="Basic and acidic residues" evidence="1">
    <location>
        <begin position="74"/>
        <end position="89"/>
    </location>
</feature>
<evidence type="ECO:0008006" key="4">
    <source>
        <dbReference type="Google" id="ProtNLM"/>
    </source>
</evidence>
<protein>
    <recommendedName>
        <fullName evidence="4">Reverse transcriptase domain-containing protein</fullName>
    </recommendedName>
</protein>
<feature type="region of interest" description="Disordered" evidence="1">
    <location>
        <begin position="74"/>
        <end position="100"/>
    </location>
</feature>
<dbReference type="OrthoDB" id="10030815at2759"/>